<name>A0A2N9HEB7_FAGSY</name>
<dbReference type="EMBL" id="OIVN01003653">
    <property type="protein sequence ID" value="SPD12686.1"/>
    <property type="molecule type" value="Genomic_DNA"/>
</dbReference>
<protein>
    <recommendedName>
        <fullName evidence="1">Reverse transcriptase zinc-binding domain-containing protein</fullName>
    </recommendedName>
</protein>
<sequence length="194" mass="22679">MVWKPRNSGQFDVRSFYCALQAPNRTKFPWKGIWGVKAPRRLSFFIWTAARGKILTYDNLMKRGHILAGWCCLCKNHWETGDHLLLHCEIASALWFFVLQSFGIQWVIPATVIDLLFGWYNWFGKQSSGVWNLVPLCLMWSLWQERNRRIFEDIEKTLSHLKEQFSGLLYDCSRTWGLTAEPSLPDFIASLSTV</sequence>
<proteinExistence type="predicted"/>
<dbReference type="InterPro" id="IPR026960">
    <property type="entry name" value="RVT-Znf"/>
</dbReference>
<feature type="domain" description="Reverse transcriptase zinc-binding" evidence="1">
    <location>
        <begin position="11"/>
        <end position="95"/>
    </location>
</feature>
<gene>
    <name evidence="2" type="ORF">FSB_LOCUS40568</name>
</gene>
<dbReference type="AlphaFoldDB" id="A0A2N9HEB7"/>
<reference evidence="2" key="1">
    <citation type="submission" date="2018-02" db="EMBL/GenBank/DDBJ databases">
        <authorList>
            <person name="Cohen D.B."/>
            <person name="Kent A.D."/>
        </authorList>
    </citation>
    <scope>NUCLEOTIDE SEQUENCE</scope>
</reference>
<accession>A0A2N9HEB7</accession>
<evidence type="ECO:0000259" key="1">
    <source>
        <dbReference type="Pfam" id="PF13966"/>
    </source>
</evidence>
<dbReference type="Pfam" id="PF13966">
    <property type="entry name" value="zf-RVT"/>
    <property type="match status" value="1"/>
</dbReference>
<organism evidence="2">
    <name type="scientific">Fagus sylvatica</name>
    <name type="common">Beechnut</name>
    <dbReference type="NCBI Taxonomy" id="28930"/>
    <lineage>
        <taxon>Eukaryota</taxon>
        <taxon>Viridiplantae</taxon>
        <taxon>Streptophyta</taxon>
        <taxon>Embryophyta</taxon>
        <taxon>Tracheophyta</taxon>
        <taxon>Spermatophyta</taxon>
        <taxon>Magnoliopsida</taxon>
        <taxon>eudicotyledons</taxon>
        <taxon>Gunneridae</taxon>
        <taxon>Pentapetalae</taxon>
        <taxon>rosids</taxon>
        <taxon>fabids</taxon>
        <taxon>Fagales</taxon>
        <taxon>Fagaceae</taxon>
        <taxon>Fagus</taxon>
    </lineage>
</organism>
<evidence type="ECO:0000313" key="2">
    <source>
        <dbReference type="EMBL" id="SPD12686.1"/>
    </source>
</evidence>